<dbReference type="AlphaFoldDB" id="A0A0A9A774"/>
<reference evidence="2" key="1">
    <citation type="submission" date="2014-09" db="EMBL/GenBank/DDBJ databases">
        <authorList>
            <person name="Magalhaes I.L.F."/>
            <person name="Oliveira U."/>
            <person name="Santos F.R."/>
            <person name="Vidigal T.H.D.A."/>
            <person name="Brescovit A.D."/>
            <person name="Santos A.J."/>
        </authorList>
    </citation>
    <scope>NUCLEOTIDE SEQUENCE</scope>
    <source>
        <tissue evidence="2">Shoot tissue taken approximately 20 cm above the soil surface</tissue>
    </source>
</reference>
<proteinExistence type="predicted"/>
<name>A0A0A9A774_ARUDO</name>
<evidence type="ECO:0000256" key="1">
    <source>
        <dbReference type="SAM" id="MobiDB-lite"/>
    </source>
</evidence>
<organism evidence="2">
    <name type="scientific">Arundo donax</name>
    <name type="common">Giant reed</name>
    <name type="synonym">Donax arundinaceus</name>
    <dbReference type="NCBI Taxonomy" id="35708"/>
    <lineage>
        <taxon>Eukaryota</taxon>
        <taxon>Viridiplantae</taxon>
        <taxon>Streptophyta</taxon>
        <taxon>Embryophyta</taxon>
        <taxon>Tracheophyta</taxon>
        <taxon>Spermatophyta</taxon>
        <taxon>Magnoliopsida</taxon>
        <taxon>Liliopsida</taxon>
        <taxon>Poales</taxon>
        <taxon>Poaceae</taxon>
        <taxon>PACMAD clade</taxon>
        <taxon>Arundinoideae</taxon>
        <taxon>Arundineae</taxon>
        <taxon>Arundo</taxon>
    </lineage>
</organism>
<protein>
    <submittedName>
        <fullName evidence="2">Uncharacterized protein</fullName>
    </submittedName>
</protein>
<accession>A0A0A9A774</accession>
<sequence length="21" mass="2296">MDPDSNLPNKKITNSFTSKGT</sequence>
<feature type="region of interest" description="Disordered" evidence="1">
    <location>
        <begin position="1"/>
        <end position="21"/>
    </location>
</feature>
<reference evidence="2" key="2">
    <citation type="journal article" date="2015" name="Data Brief">
        <title>Shoot transcriptome of the giant reed, Arundo donax.</title>
        <authorList>
            <person name="Barrero R.A."/>
            <person name="Guerrero F.D."/>
            <person name="Moolhuijzen P."/>
            <person name="Goolsby J.A."/>
            <person name="Tidwell J."/>
            <person name="Bellgard S.E."/>
            <person name="Bellgard M.I."/>
        </authorList>
    </citation>
    <scope>NUCLEOTIDE SEQUENCE</scope>
    <source>
        <tissue evidence="2">Shoot tissue taken approximately 20 cm above the soil surface</tissue>
    </source>
</reference>
<dbReference type="EMBL" id="GBRH01253045">
    <property type="protein sequence ID" value="JAD44850.1"/>
    <property type="molecule type" value="Transcribed_RNA"/>
</dbReference>
<evidence type="ECO:0000313" key="2">
    <source>
        <dbReference type="EMBL" id="JAD44850.1"/>
    </source>
</evidence>